<dbReference type="SUPFAM" id="SSF56784">
    <property type="entry name" value="HAD-like"/>
    <property type="match status" value="1"/>
</dbReference>
<dbReference type="Proteomes" id="UP000001401">
    <property type="component" value="Chromosome"/>
</dbReference>
<gene>
    <name evidence="5" type="ordered locus">Bcell_1335</name>
</gene>
<dbReference type="InterPro" id="IPR050582">
    <property type="entry name" value="HAD-like_SerB"/>
</dbReference>
<dbReference type="GO" id="GO:0016787">
    <property type="term" value="F:hydrolase activity"/>
    <property type="evidence" value="ECO:0007669"/>
    <property type="project" value="UniProtKB-KW"/>
</dbReference>
<reference evidence="5" key="1">
    <citation type="submission" date="2010-12" db="EMBL/GenBank/DDBJ databases">
        <title>Complete sequence of Bacillus cellulosilyticus DSM 2522.</title>
        <authorList>
            <consortium name="US DOE Joint Genome Institute"/>
            <person name="Lucas S."/>
            <person name="Copeland A."/>
            <person name="Lapidus A."/>
            <person name="Cheng J.-F."/>
            <person name="Bruce D."/>
            <person name="Goodwin L."/>
            <person name="Pitluck S."/>
            <person name="Chertkov O."/>
            <person name="Detter J.C."/>
            <person name="Han C."/>
            <person name="Tapia R."/>
            <person name="Land M."/>
            <person name="Hauser L."/>
            <person name="Jeffries C."/>
            <person name="Kyrpides N."/>
            <person name="Ivanova N."/>
            <person name="Mikhailova N."/>
            <person name="Brumm P."/>
            <person name="Mead D."/>
            <person name="Woyke T."/>
        </authorList>
    </citation>
    <scope>NUCLEOTIDE SEQUENCE [LARGE SCALE GENOMIC DNA]</scope>
    <source>
        <strain evidence="5">DSM 2522</strain>
    </source>
</reference>
<dbReference type="PANTHER" id="PTHR43344">
    <property type="entry name" value="PHOSPHOSERINE PHOSPHATASE"/>
    <property type="match status" value="1"/>
</dbReference>
<dbReference type="HOGENOM" id="CLU_052657_1_2_9"/>
<dbReference type="PANTHER" id="PTHR43344:SF13">
    <property type="entry name" value="PHOSPHATASE RV3661-RELATED"/>
    <property type="match status" value="1"/>
</dbReference>
<evidence type="ECO:0000313" key="6">
    <source>
        <dbReference type="Proteomes" id="UP000001401"/>
    </source>
</evidence>
<dbReference type="InterPro" id="IPR023214">
    <property type="entry name" value="HAD_sf"/>
</dbReference>
<dbReference type="InterPro" id="IPR036412">
    <property type="entry name" value="HAD-like_sf"/>
</dbReference>
<comment type="similarity">
    <text evidence="1">Belongs to the HAD-like hydrolase superfamily. SerB family.</text>
</comment>
<dbReference type="GO" id="GO:0046872">
    <property type="term" value="F:metal ion binding"/>
    <property type="evidence" value="ECO:0007669"/>
    <property type="project" value="UniProtKB-KW"/>
</dbReference>
<keyword evidence="4" id="KW-0460">Magnesium</keyword>
<dbReference type="Gene3D" id="3.40.50.1000">
    <property type="entry name" value="HAD superfamily/HAD-like"/>
    <property type="match status" value="1"/>
</dbReference>
<keyword evidence="2" id="KW-0479">Metal-binding</keyword>
<accession>E6TTG4</accession>
<sequence length="220" mass="25756">MKVAIFDFDGTLFPKETFPLMMKHLKTHPVHKNKYRKFIGRLLPVYIAYKCKLYREKKMKEYSMKCFLSSLGTIREKEVEQFFEELAAHMKENLDERVIKKLEAHRKEGYYIMLVSGAFEPLLYAVTENITFDRIIGTVIPYKENKLNVQAPISHVNGERKKEKILEALIENEVDWQNSFAYGDSYSDLDVLQLVGNAVAVQPEPRLLEVAKKMEWEIIS</sequence>
<evidence type="ECO:0000313" key="5">
    <source>
        <dbReference type="EMBL" id="ADU29600.1"/>
    </source>
</evidence>
<dbReference type="EMBL" id="CP002394">
    <property type="protein sequence ID" value="ADU29600.1"/>
    <property type="molecule type" value="Genomic_DNA"/>
</dbReference>
<dbReference type="AlphaFoldDB" id="E6TTG4"/>
<evidence type="ECO:0000256" key="1">
    <source>
        <dbReference type="ARBA" id="ARBA00009184"/>
    </source>
</evidence>
<dbReference type="Pfam" id="PF12710">
    <property type="entry name" value="HAD"/>
    <property type="match status" value="1"/>
</dbReference>
<dbReference type="NCBIfam" id="TIGR01490">
    <property type="entry name" value="HAD-SF-IB-hyp1"/>
    <property type="match status" value="1"/>
</dbReference>
<dbReference type="OrthoDB" id="9794212at2"/>
<organism evidence="5 6">
    <name type="scientific">Evansella cellulosilytica (strain ATCC 21833 / DSM 2522 / FERM P-1141 / JCM 9156 / N-4)</name>
    <name type="common">Bacillus cellulosilyticus</name>
    <dbReference type="NCBI Taxonomy" id="649639"/>
    <lineage>
        <taxon>Bacteria</taxon>
        <taxon>Bacillati</taxon>
        <taxon>Bacillota</taxon>
        <taxon>Bacilli</taxon>
        <taxon>Bacillales</taxon>
        <taxon>Bacillaceae</taxon>
        <taxon>Evansella</taxon>
    </lineage>
</organism>
<dbReference type="STRING" id="649639.Bcell_1335"/>
<evidence type="ECO:0000256" key="2">
    <source>
        <dbReference type="ARBA" id="ARBA00022723"/>
    </source>
</evidence>
<proteinExistence type="inferred from homology"/>
<evidence type="ECO:0000256" key="4">
    <source>
        <dbReference type="ARBA" id="ARBA00022842"/>
    </source>
</evidence>
<keyword evidence="6" id="KW-1185">Reference proteome</keyword>
<name>E6TTG4_EVAC2</name>
<dbReference type="RefSeq" id="WP_013487938.1">
    <property type="nucleotide sequence ID" value="NC_014829.1"/>
</dbReference>
<dbReference type="InterPro" id="IPR006385">
    <property type="entry name" value="HAD_hydro_SerB1"/>
</dbReference>
<dbReference type="NCBIfam" id="TIGR01488">
    <property type="entry name" value="HAD-SF-IB"/>
    <property type="match status" value="1"/>
</dbReference>
<dbReference type="KEGG" id="bco:Bcell_1335"/>
<dbReference type="eggNOG" id="COG0560">
    <property type="taxonomic scope" value="Bacteria"/>
</dbReference>
<keyword evidence="3 5" id="KW-0378">Hydrolase</keyword>
<dbReference type="Gene3D" id="1.20.1440.100">
    <property type="entry name" value="SG protein - dephosphorylation function"/>
    <property type="match status" value="1"/>
</dbReference>
<protein>
    <submittedName>
        <fullName evidence="5">HAD-superfamily subfamily IB hydrolase, TIGR01490</fullName>
    </submittedName>
</protein>
<evidence type="ECO:0000256" key="3">
    <source>
        <dbReference type="ARBA" id="ARBA00022801"/>
    </source>
</evidence>